<accession>A0A2T0VZY1</accession>
<name>A0A2T0VZY1_9RHOB</name>
<protein>
    <submittedName>
        <fullName evidence="1">Uncharacterized protein</fullName>
    </submittedName>
</protein>
<reference evidence="1 2" key="1">
    <citation type="submission" date="2018-03" db="EMBL/GenBank/DDBJ databases">
        <title>Genomic Encyclopedia of Archaeal and Bacterial Type Strains, Phase II (KMG-II): from individual species to whole genera.</title>
        <authorList>
            <person name="Goeker M."/>
        </authorList>
    </citation>
    <scope>NUCLEOTIDE SEQUENCE [LARGE SCALE GENOMIC DNA]</scope>
    <source>
        <strain evidence="1 2">DSM 101533</strain>
    </source>
</reference>
<dbReference type="AlphaFoldDB" id="A0A2T0VZY1"/>
<evidence type="ECO:0000313" key="1">
    <source>
        <dbReference type="EMBL" id="PRY78135.1"/>
    </source>
</evidence>
<comment type="caution">
    <text evidence="1">The sequence shown here is derived from an EMBL/GenBank/DDBJ whole genome shotgun (WGS) entry which is preliminary data.</text>
</comment>
<organism evidence="1 2">
    <name type="scientific">Yoonia maritima</name>
    <dbReference type="NCBI Taxonomy" id="1435347"/>
    <lineage>
        <taxon>Bacteria</taxon>
        <taxon>Pseudomonadati</taxon>
        <taxon>Pseudomonadota</taxon>
        <taxon>Alphaproteobacteria</taxon>
        <taxon>Rhodobacterales</taxon>
        <taxon>Paracoccaceae</taxon>
        <taxon>Yoonia</taxon>
    </lineage>
</organism>
<evidence type="ECO:0000313" key="2">
    <source>
        <dbReference type="Proteomes" id="UP000238007"/>
    </source>
</evidence>
<gene>
    <name evidence="1" type="ORF">CLV80_10498</name>
</gene>
<sequence>MQPFLAAKTDNPNKKRTIIHLIKKTHFTILNYNNNNH</sequence>
<proteinExistence type="predicted"/>
<keyword evidence="2" id="KW-1185">Reference proteome</keyword>
<dbReference type="Proteomes" id="UP000238007">
    <property type="component" value="Unassembled WGS sequence"/>
</dbReference>
<dbReference type="EMBL" id="PVTP01000004">
    <property type="protein sequence ID" value="PRY78135.1"/>
    <property type="molecule type" value="Genomic_DNA"/>
</dbReference>